<dbReference type="InterPro" id="IPR014729">
    <property type="entry name" value="Rossmann-like_a/b/a_fold"/>
</dbReference>
<organism evidence="4 5">
    <name type="scientific">Streptomyces pseudovenezuelae</name>
    <dbReference type="NCBI Taxonomy" id="67350"/>
    <lineage>
        <taxon>Bacteria</taxon>
        <taxon>Bacillati</taxon>
        <taxon>Actinomycetota</taxon>
        <taxon>Actinomycetes</taxon>
        <taxon>Kitasatosporales</taxon>
        <taxon>Streptomycetaceae</taxon>
        <taxon>Streptomyces</taxon>
        <taxon>Streptomyces aurantiacus group</taxon>
    </lineage>
</organism>
<feature type="region of interest" description="Disordered" evidence="2">
    <location>
        <begin position="167"/>
        <end position="190"/>
    </location>
</feature>
<proteinExistence type="inferred from homology"/>
<accession>A0ABT6LXJ1</accession>
<dbReference type="PRINTS" id="PR01438">
    <property type="entry name" value="UNVRSLSTRESS"/>
</dbReference>
<feature type="domain" description="UspA" evidence="3">
    <location>
        <begin position="5"/>
        <end position="53"/>
    </location>
</feature>
<evidence type="ECO:0000313" key="5">
    <source>
        <dbReference type="Proteomes" id="UP001160499"/>
    </source>
</evidence>
<evidence type="ECO:0000259" key="3">
    <source>
        <dbReference type="Pfam" id="PF00582"/>
    </source>
</evidence>
<evidence type="ECO:0000256" key="2">
    <source>
        <dbReference type="SAM" id="MobiDB-lite"/>
    </source>
</evidence>
<dbReference type="PANTHER" id="PTHR46268:SF6">
    <property type="entry name" value="UNIVERSAL STRESS PROTEIN UP12"/>
    <property type="match status" value="1"/>
</dbReference>
<dbReference type="Gene3D" id="3.40.50.620">
    <property type="entry name" value="HUPs"/>
    <property type="match status" value="2"/>
</dbReference>
<dbReference type="Proteomes" id="UP001160499">
    <property type="component" value="Unassembled WGS sequence"/>
</dbReference>
<gene>
    <name evidence="4" type="ORF">M2283_008372</name>
</gene>
<reference evidence="4 5" key="1">
    <citation type="submission" date="2023-04" db="EMBL/GenBank/DDBJ databases">
        <title>Forest soil microbial communities from Buena Vista Peninsula, Colon Province, Panama.</title>
        <authorList>
            <person name="Bouskill N."/>
        </authorList>
    </citation>
    <scope>NUCLEOTIDE SEQUENCE [LARGE SCALE GENOMIC DNA]</scope>
    <source>
        <strain evidence="4 5">GGS1</strain>
    </source>
</reference>
<name>A0ABT6LXJ1_9ACTN</name>
<evidence type="ECO:0000313" key="4">
    <source>
        <dbReference type="EMBL" id="MDH6221030.1"/>
    </source>
</evidence>
<feature type="domain" description="UspA" evidence="3">
    <location>
        <begin position="132"/>
        <end position="252"/>
    </location>
</feature>
<sequence length="254" mass="26634">MTLPHVVVGVDGSLVSVRALDQAAEEAARRGIALRVVYAVPDRDEAGPVLASAASRVRQRHPNVPVETRAVADGVVRALVRESADAVLTVVGPRGLGGLAGLVCGAVSSRLAAQVQGPLLVVRGECPHDDRRDVLLGLESDTSTKAALYALEEAELRGARLRVLHSRTHRHTSPEPPSLIPATSPGQEGRPRVAVESRTVHTAPAHALVAATRDAVVVVIGSHRPEGRHGGHLGPAARTLLHHSHCPVVVVPTR</sequence>
<evidence type="ECO:0000256" key="1">
    <source>
        <dbReference type="ARBA" id="ARBA00008791"/>
    </source>
</evidence>
<dbReference type="InterPro" id="IPR006016">
    <property type="entry name" value="UspA"/>
</dbReference>
<comment type="similarity">
    <text evidence="1">Belongs to the universal stress protein A family.</text>
</comment>
<comment type="caution">
    <text evidence="4">The sequence shown here is derived from an EMBL/GenBank/DDBJ whole genome shotgun (WGS) entry which is preliminary data.</text>
</comment>
<dbReference type="EMBL" id="JARXVH010000020">
    <property type="protein sequence ID" value="MDH6221030.1"/>
    <property type="molecule type" value="Genomic_DNA"/>
</dbReference>
<keyword evidence="5" id="KW-1185">Reference proteome</keyword>
<dbReference type="Pfam" id="PF00582">
    <property type="entry name" value="Usp"/>
    <property type="match status" value="3"/>
</dbReference>
<dbReference type="PANTHER" id="PTHR46268">
    <property type="entry name" value="STRESS RESPONSE PROTEIN NHAX"/>
    <property type="match status" value="1"/>
</dbReference>
<protein>
    <submittedName>
        <fullName evidence="4">Nucleotide-binding universal stress UspA family protein</fullName>
    </submittedName>
</protein>
<dbReference type="SUPFAM" id="SSF52402">
    <property type="entry name" value="Adenine nucleotide alpha hydrolases-like"/>
    <property type="match status" value="2"/>
</dbReference>
<feature type="domain" description="UspA" evidence="3">
    <location>
        <begin position="54"/>
        <end position="123"/>
    </location>
</feature>
<dbReference type="RefSeq" id="WP_280881789.1">
    <property type="nucleotide sequence ID" value="NZ_JARXVH010000020.1"/>
</dbReference>
<dbReference type="InterPro" id="IPR006015">
    <property type="entry name" value="Universal_stress_UspA"/>
</dbReference>